<name>A0A1L5BT68_SPHIB</name>
<organism evidence="1 2">
    <name type="scientific">Sphingobium indicum (strain DSM 16412 / CCM 7286 / MTCC 6364 / B90A)</name>
    <dbReference type="NCBI Taxonomy" id="861109"/>
    <lineage>
        <taxon>Bacteria</taxon>
        <taxon>Pseudomonadati</taxon>
        <taxon>Pseudomonadota</taxon>
        <taxon>Alphaproteobacteria</taxon>
        <taxon>Sphingomonadales</taxon>
        <taxon>Sphingomonadaceae</taxon>
        <taxon>Sphingobium</taxon>
    </lineage>
</organism>
<accession>A0A1L5BT68</accession>
<evidence type="ECO:0008006" key="3">
    <source>
        <dbReference type="Google" id="ProtNLM"/>
    </source>
</evidence>
<gene>
    <name evidence="1" type="ORF">SIDU_16500</name>
</gene>
<dbReference type="RefSeq" id="WP_007681911.1">
    <property type="nucleotide sequence ID" value="NZ_CP013070.1"/>
</dbReference>
<dbReference type="KEGG" id="sinb:SIDU_16500"/>
<sequence length="125" mass="13460">MDQAGNREKSVSALDNYAAAIGELRAAIGANISIRRFGLLLALTNKPGSTLAELMVVTKDAQTTVWEDLQALMAPPQASGRYQLVREVPGEASEALRSYVLTEKGERVIKGFMDRARGLQGPADD</sequence>
<proteinExistence type="predicted"/>
<protein>
    <recommendedName>
        <fullName evidence="3">Transcriptional regulator</fullName>
    </recommendedName>
</protein>
<evidence type="ECO:0000313" key="1">
    <source>
        <dbReference type="EMBL" id="APL95982.1"/>
    </source>
</evidence>
<dbReference type="AlphaFoldDB" id="A0A1L5BT68"/>
<reference evidence="1 2" key="1">
    <citation type="journal article" date="2012" name="J. Bacteriol.">
        <title>Genome sequence of Sphingobium indicum B90A, a hexachlorocyclohexane-degrading bacterium.</title>
        <authorList>
            <person name="Anand S."/>
            <person name="Sangwan N."/>
            <person name="Lata P."/>
            <person name="Kaur J."/>
            <person name="Dua A."/>
            <person name="Singh A.K."/>
            <person name="Verma M."/>
            <person name="Kaur J."/>
            <person name="Khurana J.P."/>
            <person name="Khurana P."/>
            <person name="Mathur S."/>
            <person name="Lal R."/>
        </authorList>
    </citation>
    <scope>NUCLEOTIDE SEQUENCE [LARGE SCALE GENOMIC DNA]</scope>
    <source>
        <strain evidence="2">DSM 16412 / CCM 7286 / MTCC 6364 / B90A</strain>
    </source>
</reference>
<evidence type="ECO:0000313" key="2">
    <source>
        <dbReference type="Proteomes" id="UP000004550"/>
    </source>
</evidence>
<dbReference type="EMBL" id="CP013070">
    <property type="protein sequence ID" value="APL95982.1"/>
    <property type="molecule type" value="Genomic_DNA"/>
</dbReference>
<dbReference type="Proteomes" id="UP000004550">
    <property type="component" value="Chromosome"/>
</dbReference>